<organism evidence="14">
    <name type="scientific">Hyloxalus yasuni</name>
    <dbReference type="NCBI Taxonomy" id="906653"/>
    <lineage>
        <taxon>Eukaryota</taxon>
        <taxon>Metazoa</taxon>
        <taxon>Chordata</taxon>
        <taxon>Craniata</taxon>
        <taxon>Vertebrata</taxon>
        <taxon>Euteleostomi</taxon>
        <taxon>Amphibia</taxon>
        <taxon>Batrachia</taxon>
        <taxon>Anura</taxon>
        <taxon>Neobatrachia</taxon>
        <taxon>Hyloidea</taxon>
        <taxon>Dendrobatidae</taxon>
        <taxon>Hyloxalinae</taxon>
        <taxon>Hyloxalus</taxon>
    </lineage>
</organism>
<evidence type="ECO:0000256" key="3">
    <source>
        <dbReference type="ARBA" id="ARBA00022448"/>
    </source>
</evidence>
<keyword evidence="6 12" id="KW-0375">Hydrogen ion transport</keyword>
<accession>A0A0S2A3I9</accession>
<keyword evidence="9 12" id="KW-0496">Mitochondrion</keyword>
<dbReference type="InterPro" id="IPR050635">
    <property type="entry name" value="ATPase_protein_8"/>
</dbReference>
<reference evidence="14" key="1">
    <citation type="journal article" date="2015" name="Mol. Ecol. Resour.">
        <title>Mitogenome assembly from genomic multiplex libraries: comparison of strategies and novel mitogenomes for five species of frogs.</title>
        <authorList>
            <person name="Machado D.J."/>
            <person name="Lyra M.L."/>
            <person name="Grant T."/>
        </authorList>
    </citation>
    <scope>NUCLEOTIDE SEQUENCE</scope>
    <source>
        <strain evidence="14">TG1835</strain>
        <tissue evidence="14">Muscle</tissue>
    </source>
</reference>
<dbReference type="GO" id="GO:0045259">
    <property type="term" value="C:proton-transporting ATP synthase complex"/>
    <property type="evidence" value="ECO:0007669"/>
    <property type="project" value="UniProtKB-KW"/>
</dbReference>
<keyword evidence="4 12" id="KW-0138">CF(0)</keyword>
<protein>
    <recommendedName>
        <fullName evidence="12">ATP synthase complex subunit 8</fullName>
    </recommendedName>
</protein>
<dbReference type="GO" id="GO:0015078">
    <property type="term" value="F:proton transmembrane transporter activity"/>
    <property type="evidence" value="ECO:0007669"/>
    <property type="project" value="InterPro"/>
</dbReference>
<evidence type="ECO:0000256" key="10">
    <source>
        <dbReference type="ARBA" id="ARBA00023136"/>
    </source>
</evidence>
<feature type="transmembrane region" description="Helical" evidence="13">
    <location>
        <begin position="6"/>
        <end position="23"/>
    </location>
</feature>
<dbReference type="PANTHER" id="PTHR39937">
    <property type="entry name" value="ATP SYNTHASE PROTEIN 8"/>
    <property type="match status" value="1"/>
</dbReference>
<dbReference type="GO" id="GO:0031966">
    <property type="term" value="C:mitochondrial membrane"/>
    <property type="evidence" value="ECO:0007669"/>
    <property type="project" value="UniProtKB-SubCell"/>
</dbReference>
<keyword evidence="7 13" id="KW-1133">Transmembrane helix</keyword>
<keyword evidence="5 12" id="KW-0812">Transmembrane</keyword>
<evidence type="ECO:0000256" key="13">
    <source>
        <dbReference type="SAM" id="Phobius"/>
    </source>
</evidence>
<dbReference type="EMBL" id="KT221612">
    <property type="protein sequence ID" value="ALN11519.1"/>
    <property type="molecule type" value="Genomic_DNA"/>
</dbReference>
<evidence type="ECO:0000256" key="7">
    <source>
        <dbReference type="ARBA" id="ARBA00022989"/>
    </source>
</evidence>
<proteinExistence type="inferred from homology"/>
<keyword evidence="11" id="KW-0066">ATP synthesis</keyword>
<dbReference type="PANTHER" id="PTHR39937:SF1">
    <property type="entry name" value="ATP SYNTHASE PROTEIN 8"/>
    <property type="match status" value="1"/>
</dbReference>
<comment type="similarity">
    <text evidence="2 12">Belongs to the ATPase protein 8 family.</text>
</comment>
<evidence type="ECO:0000256" key="2">
    <source>
        <dbReference type="ARBA" id="ARBA00008892"/>
    </source>
</evidence>
<evidence type="ECO:0000313" key="14">
    <source>
        <dbReference type="EMBL" id="ALN11519.1"/>
    </source>
</evidence>
<dbReference type="AlphaFoldDB" id="A0A0S2A3I9"/>
<evidence type="ECO:0000256" key="1">
    <source>
        <dbReference type="ARBA" id="ARBA00004304"/>
    </source>
</evidence>
<geneLocation type="mitochondrion" evidence="14"/>
<comment type="subcellular location">
    <subcellularLocation>
        <location evidence="1 12">Mitochondrion membrane</location>
        <topology evidence="1 12">Single-pass membrane protein</topology>
    </subcellularLocation>
</comment>
<evidence type="ECO:0000256" key="12">
    <source>
        <dbReference type="RuleBase" id="RU003661"/>
    </source>
</evidence>
<evidence type="ECO:0000256" key="6">
    <source>
        <dbReference type="ARBA" id="ARBA00022781"/>
    </source>
</evidence>
<evidence type="ECO:0000256" key="11">
    <source>
        <dbReference type="ARBA" id="ARBA00023310"/>
    </source>
</evidence>
<evidence type="ECO:0000256" key="4">
    <source>
        <dbReference type="ARBA" id="ARBA00022547"/>
    </source>
</evidence>
<dbReference type="GO" id="GO:0015986">
    <property type="term" value="P:proton motive force-driven ATP synthesis"/>
    <property type="evidence" value="ECO:0007669"/>
    <property type="project" value="InterPro"/>
</dbReference>
<evidence type="ECO:0000256" key="9">
    <source>
        <dbReference type="ARBA" id="ARBA00023128"/>
    </source>
</evidence>
<dbReference type="Pfam" id="PF00895">
    <property type="entry name" value="ATP-synt_8"/>
    <property type="match status" value="1"/>
</dbReference>
<gene>
    <name evidence="14" type="primary">ATP8</name>
</gene>
<sequence length="54" mass="6408">MPQLDPSPWFFILVSSWLIFILLSPIKVTSYHFLNDPSSKTYEGLNKPWSWPWP</sequence>
<evidence type="ECO:0000256" key="8">
    <source>
        <dbReference type="ARBA" id="ARBA00023065"/>
    </source>
</evidence>
<evidence type="ECO:0000256" key="5">
    <source>
        <dbReference type="ARBA" id="ARBA00022692"/>
    </source>
</evidence>
<dbReference type="InterPro" id="IPR001421">
    <property type="entry name" value="ATP8_metazoa"/>
</dbReference>
<keyword evidence="3 12" id="KW-0813">Transport</keyword>
<keyword evidence="8 12" id="KW-0406">Ion transport</keyword>
<keyword evidence="10 13" id="KW-0472">Membrane</keyword>
<name>A0A0S2A3I9_9NEOB</name>